<dbReference type="RefSeq" id="WP_341743800.1">
    <property type="nucleotide sequence ID" value="NZ_CP151406.1"/>
</dbReference>
<dbReference type="InterPro" id="IPR001173">
    <property type="entry name" value="Glyco_trans_2-like"/>
</dbReference>
<dbReference type="EC" id="2.4.-.-" evidence="9"/>
<feature type="domain" description="Glycosyltransferase 2-like" evidence="8">
    <location>
        <begin position="4"/>
        <end position="167"/>
    </location>
</feature>
<evidence type="ECO:0000256" key="1">
    <source>
        <dbReference type="ARBA" id="ARBA00004141"/>
    </source>
</evidence>
<dbReference type="EMBL" id="CP151406">
    <property type="protein sequence ID" value="WZJ21701.1"/>
    <property type="molecule type" value="Genomic_DNA"/>
</dbReference>
<evidence type="ECO:0000313" key="10">
    <source>
        <dbReference type="Proteomes" id="UP001479520"/>
    </source>
</evidence>
<keyword evidence="10" id="KW-1185">Reference proteome</keyword>
<keyword evidence="2 9" id="KW-0328">Glycosyltransferase</keyword>
<keyword evidence="6 7" id="KW-0472">Membrane</keyword>
<dbReference type="Gene3D" id="3.90.550.10">
    <property type="entry name" value="Spore Coat Polysaccharide Biosynthesis Protein SpsA, Chain A"/>
    <property type="match status" value="1"/>
</dbReference>
<evidence type="ECO:0000256" key="5">
    <source>
        <dbReference type="ARBA" id="ARBA00022989"/>
    </source>
</evidence>
<organism evidence="9 10">
    <name type="scientific">Azonexus hydrophilus</name>
    <dbReference type="NCBI Taxonomy" id="418702"/>
    <lineage>
        <taxon>Bacteria</taxon>
        <taxon>Pseudomonadati</taxon>
        <taxon>Pseudomonadota</taxon>
        <taxon>Betaproteobacteria</taxon>
        <taxon>Rhodocyclales</taxon>
        <taxon>Azonexaceae</taxon>
        <taxon>Azonexus</taxon>
    </lineage>
</organism>
<evidence type="ECO:0000256" key="2">
    <source>
        <dbReference type="ARBA" id="ARBA00022676"/>
    </source>
</evidence>
<dbReference type="PANTHER" id="PTHR48090">
    <property type="entry name" value="UNDECAPRENYL-PHOSPHATE 4-DEOXY-4-FORMAMIDO-L-ARABINOSE TRANSFERASE-RELATED"/>
    <property type="match status" value="1"/>
</dbReference>
<dbReference type="InterPro" id="IPR050256">
    <property type="entry name" value="Glycosyltransferase_2"/>
</dbReference>
<feature type="transmembrane region" description="Helical" evidence="7">
    <location>
        <begin position="260"/>
        <end position="285"/>
    </location>
</feature>
<dbReference type="GO" id="GO:0016757">
    <property type="term" value="F:glycosyltransferase activity"/>
    <property type="evidence" value="ECO:0007669"/>
    <property type="project" value="UniProtKB-KW"/>
</dbReference>
<dbReference type="Pfam" id="PF00535">
    <property type="entry name" value="Glycos_transf_2"/>
    <property type="match status" value="1"/>
</dbReference>
<keyword evidence="4 7" id="KW-0812">Transmembrane</keyword>
<reference evidence="9 10" key="1">
    <citation type="submission" date="2024-04" db="EMBL/GenBank/DDBJ databases">
        <title>Dissimilatory iodate-reducing microorganisms contribute to the enrichment of iodine in groundwater.</title>
        <authorList>
            <person name="Jiang Z."/>
        </authorList>
    </citation>
    <scope>NUCLEOTIDE SEQUENCE [LARGE SCALE GENOMIC DNA]</scope>
    <source>
        <strain evidence="9 10">NCP973</strain>
    </source>
</reference>
<keyword evidence="3 9" id="KW-0808">Transferase</keyword>
<dbReference type="SUPFAM" id="SSF53448">
    <property type="entry name" value="Nucleotide-diphospho-sugar transferases"/>
    <property type="match status" value="1"/>
</dbReference>
<proteinExistence type="predicted"/>
<evidence type="ECO:0000313" key="9">
    <source>
        <dbReference type="EMBL" id="WZJ21701.1"/>
    </source>
</evidence>
<evidence type="ECO:0000256" key="3">
    <source>
        <dbReference type="ARBA" id="ARBA00022679"/>
    </source>
</evidence>
<evidence type="ECO:0000256" key="4">
    <source>
        <dbReference type="ARBA" id="ARBA00022692"/>
    </source>
</evidence>
<evidence type="ECO:0000256" key="6">
    <source>
        <dbReference type="ARBA" id="ARBA00023136"/>
    </source>
</evidence>
<dbReference type="PANTHER" id="PTHR48090:SF1">
    <property type="entry name" value="PROPHAGE BACTOPRENOL GLUCOSYL TRANSFERASE HOMOLOG"/>
    <property type="match status" value="1"/>
</dbReference>
<keyword evidence="5 7" id="KW-1133">Transmembrane helix</keyword>
<evidence type="ECO:0000259" key="8">
    <source>
        <dbReference type="Pfam" id="PF00535"/>
    </source>
</evidence>
<name>A0ABZ2XGD8_9RHOO</name>
<accession>A0ABZ2XGD8</accession>
<feature type="transmembrane region" description="Helical" evidence="7">
    <location>
        <begin position="227"/>
        <end position="248"/>
    </location>
</feature>
<gene>
    <name evidence="9" type="ORF">AADV58_00735</name>
</gene>
<comment type="subcellular location">
    <subcellularLocation>
        <location evidence="1">Membrane</location>
        <topology evidence="1">Multi-pass membrane protein</topology>
    </subcellularLocation>
</comment>
<protein>
    <submittedName>
        <fullName evidence="9">Glycosyltransferase family 2 protein</fullName>
        <ecNumber evidence="9">2.4.-.-</ecNumber>
    </submittedName>
</protein>
<sequence>MKLSIVATLYQSAPYINEFHERASASARRMVGDDYEIVLVNDGSPDNSLDLAIRLTEQDSHVVVVDLSRNFGHHKAMLAGLTQARGERIFLIDSDLEESPEWLLDFSSAMTAETADVVYGVQEVRKGNWFERWSGEIYYSVFNYLANIDHPRNIVTARLMSRRYVDALLQFREREMVISCLWVIAGFKQCALPVKKLAHSSTTYNLTKKIGQATNAITSFSEAPLRLIFHIGMIIFALALLYAGYLVFHKLVLGTPMDGWTSVMVSIWLLGGMVISFIGVIGIYLSKVFSETKQRPTFIVRAIHGQFTSPH</sequence>
<dbReference type="Proteomes" id="UP001479520">
    <property type="component" value="Chromosome"/>
</dbReference>
<dbReference type="CDD" id="cd04187">
    <property type="entry name" value="DPM1_like_bac"/>
    <property type="match status" value="1"/>
</dbReference>
<dbReference type="InterPro" id="IPR029044">
    <property type="entry name" value="Nucleotide-diphossugar_trans"/>
</dbReference>
<evidence type="ECO:0000256" key="7">
    <source>
        <dbReference type="SAM" id="Phobius"/>
    </source>
</evidence>